<sequence>MKEKPYFCIYIRKINMRKLYFTLCLSAVAFLFSCGNEKQPEAPTPAEKSEQEERVDTLAMLVMQVQKCSRLYTTEYRVHKIVTHDDQLALKGKLFNKDYNINLPLGKRKVAIPIDATMKAYIDFADFSAANVRRTPTHIELILPDPHIVLTSSRINHDDVKEYVALMRRDFSDEELASYELQGREAIIKDIAKSNIIEQARIGATNALVPMLRQLGFDEPNIIISFRKNFTQQEVEQLVDASTIEKKNGGANR</sequence>
<reference evidence="1" key="1">
    <citation type="submission" date="2012-11" db="EMBL/GenBank/DDBJ databases">
        <title>Dependencies among metagenomic species, viruses, plasmids and units of genetic variation.</title>
        <authorList>
            <person name="Nielsen H.B."/>
            <person name="Almeida M."/>
            <person name="Juncker A.S."/>
            <person name="Rasmussen S."/>
            <person name="Li J."/>
            <person name="Sunagawa S."/>
            <person name="Plichta D."/>
            <person name="Gautier L."/>
            <person name="Le Chatelier E."/>
            <person name="Peletier E."/>
            <person name="Bonde I."/>
            <person name="Nielsen T."/>
            <person name="Manichanh C."/>
            <person name="Arumugam M."/>
            <person name="Batto J."/>
            <person name="Santos M.B.Q.D."/>
            <person name="Blom N."/>
            <person name="Borruel N."/>
            <person name="Burgdorf K.S."/>
            <person name="Boumezbeur F."/>
            <person name="Casellas F."/>
            <person name="Dore J."/>
            <person name="Guarner F."/>
            <person name="Hansen T."/>
            <person name="Hildebrand F."/>
            <person name="Kaas R.S."/>
            <person name="Kennedy S."/>
            <person name="Kristiansen K."/>
            <person name="Kultima J.R."/>
            <person name="Leonard P."/>
            <person name="Levenez F."/>
            <person name="Lund O."/>
            <person name="Moumen B."/>
            <person name="Le Paslier D."/>
            <person name="Pons N."/>
            <person name="Pedersen O."/>
            <person name="Prifti E."/>
            <person name="Qin J."/>
            <person name="Raes J."/>
            <person name="Tap J."/>
            <person name="Tims S."/>
            <person name="Ussery D.W."/>
            <person name="Yamada T."/>
            <person name="MetaHit consortium"/>
            <person name="Renault P."/>
            <person name="Sicheritz-Ponten T."/>
            <person name="Bork P."/>
            <person name="Wang J."/>
            <person name="Brunak S."/>
            <person name="Ehrlich S.D."/>
        </authorList>
    </citation>
    <scope>NUCLEOTIDE SEQUENCE [LARGE SCALE GENOMIC DNA]</scope>
</reference>
<dbReference type="Proteomes" id="UP000018072">
    <property type="component" value="Unassembled WGS sequence"/>
</dbReference>
<comment type="caution">
    <text evidence="1">The sequence shown here is derived from an EMBL/GenBank/DDBJ whole genome shotgun (WGS) entry which is preliminary data.</text>
</comment>
<name>R7GVS6_9BACT</name>
<evidence type="ECO:0000313" key="2">
    <source>
        <dbReference type="Proteomes" id="UP000018072"/>
    </source>
</evidence>
<gene>
    <name evidence="1" type="ORF">BN741_00826</name>
</gene>
<dbReference type="Pfam" id="PF14014">
    <property type="entry name" value="DUF4230"/>
    <property type="match status" value="1"/>
</dbReference>
<evidence type="ECO:0000313" key="1">
    <source>
        <dbReference type="EMBL" id="CDE30823.1"/>
    </source>
</evidence>
<organism evidence="1 2">
    <name type="scientific">Leyella stercorea CAG:629</name>
    <dbReference type="NCBI Taxonomy" id="1263103"/>
    <lineage>
        <taxon>Bacteria</taxon>
        <taxon>Pseudomonadati</taxon>
        <taxon>Bacteroidota</taxon>
        <taxon>Bacteroidia</taxon>
        <taxon>Bacteroidales</taxon>
        <taxon>Prevotellaceae</taxon>
        <taxon>Leyella</taxon>
    </lineage>
</organism>
<accession>R7GVS6</accession>
<evidence type="ECO:0008006" key="3">
    <source>
        <dbReference type="Google" id="ProtNLM"/>
    </source>
</evidence>
<dbReference type="InterPro" id="IPR025324">
    <property type="entry name" value="DUF4230"/>
</dbReference>
<dbReference type="STRING" id="1263103.BN741_00826"/>
<dbReference type="AlphaFoldDB" id="R7GVS6"/>
<dbReference type="EMBL" id="CBIT010000064">
    <property type="protein sequence ID" value="CDE30823.1"/>
    <property type="molecule type" value="Genomic_DNA"/>
</dbReference>
<proteinExistence type="predicted"/>
<protein>
    <recommendedName>
        <fullName evidence="3">DUF4230 domain-containing protein</fullName>
    </recommendedName>
</protein>
<dbReference type="PROSITE" id="PS51257">
    <property type="entry name" value="PROKAR_LIPOPROTEIN"/>
    <property type="match status" value="1"/>
</dbReference>